<evidence type="ECO:0000313" key="2">
    <source>
        <dbReference type="Proteomes" id="UP001580430"/>
    </source>
</evidence>
<comment type="caution">
    <text evidence="1">The sequence shown here is derived from an EMBL/GenBank/DDBJ whole genome shotgun (WGS) entry which is preliminary data.</text>
</comment>
<evidence type="ECO:0000313" key="1">
    <source>
        <dbReference type="EMBL" id="MFB5759034.1"/>
    </source>
</evidence>
<sequence>MFSEMSEERAKIMKTKDSEFLVNMLFYISGFMGNDSKFQNAFDAALEDVVRIRTIKEEF</sequence>
<name>A0ABV5BUR2_9BACL</name>
<accession>A0ABV5BUR2</accession>
<organism evidence="1 2">
    <name type="scientific">Paenibacillus medicaginis</name>
    <dbReference type="NCBI Taxonomy" id="1470560"/>
    <lineage>
        <taxon>Bacteria</taxon>
        <taxon>Bacillati</taxon>
        <taxon>Bacillota</taxon>
        <taxon>Bacilli</taxon>
        <taxon>Bacillales</taxon>
        <taxon>Paenibacillaceae</taxon>
        <taxon>Paenibacillus</taxon>
    </lineage>
</organism>
<dbReference type="EMBL" id="JBHIRY010000001">
    <property type="protein sequence ID" value="MFB5759034.1"/>
    <property type="molecule type" value="Genomic_DNA"/>
</dbReference>
<reference evidence="1 2" key="1">
    <citation type="submission" date="2024-09" db="EMBL/GenBank/DDBJ databases">
        <title>Paenibacillus zeirhizospherea sp. nov., isolated from surface of the maize (Zea mays) roots in a horticulture field, Hungary.</title>
        <authorList>
            <person name="Marton D."/>
            <person name="Farkas M."/>
            <person name="Bedics A."/>
            <person name="Toth E."/>
            <person name="Tancsics A."/>
            <person name="Boka K."/>
            <person name="Marati G."/>
            <person name="Kriszt B."/>
            <person name="Cserhati M."/>
        </authorList>
    </citation>
    <scope>NUCLEOTIDE SEQUENCE [LARGE SCALE GENOMIC DNA]</scope>
    <source>
        <strain evidence="1 2">JCM 18446</strain>
    </source>
</reference>
<dbReference type="RefSeq" id="WP_375518286.1">
    <property type="nucleotide sequence ID" value="NZ_JBHIRY010000001.1"/>
</dbReference>
<gene>
    <name evidence="1" type="ORF">ACE5LO_01375</name>
</gene>
<dbReference type="Proteomes" id="UP001580430">
    <property type="component" value="Unassembled WGS sequence"/>
</dbReference>
<proteinExistence type="predicted"/>
<keyword evidence="2" id="KW-1185">Reference proteome</keyword>
<protein>
    <submittedName>
        <fullName evidence="1">Uncharacterized protein</fullName>
    </submittedName>
</protein>